<dbReference type="InterPro" id="IPR000477">
    <property type="entry name" value="RT_dom"/>
</dbReference>
<reference evidence="2 3" key="1">
    <citation type="submission" date="2017-08" db="EMBL/GenBank/DDBJ databases">
        <title>Genomic and metabolic characterisation of spoilage-associated Pseudomonas species.</title>
        <authorList>
            <person name="Stanborough T."/>
            <person name="Fegan N."/>
            <person name="Powell S.M."/>
            <person name="Singh T."/>
            <person name="Tamplin M.L."/>
            <person name="Chandry P.S."/>
        </authorList>
    </citation>
    <scope>NUCLEOTIDE SEQUENCE [LARGE SCALE GENOMIC DNA]</scope>
    <source>
        <strain evidence="2 3">F1801</strain>
    </source>
</reference>
<feature type="domain" description="Reverse transcriptase" evidence="1">
    <location>
        <begin position="1"/>
        <end position="87"/>
    </location>
</feature>
<accession>A0A266ZYB8</accession>
<evidence type="ECO:0000259" key="1">
    <source>
        <dbReference type="PROSITE" id="PS50878"/>
    </source>
</evidence>
<dbReference type="Proteomes" id="UP000215861">
    <property type="component" value="Unassembled WGS sequence"/>
</dbReference>
<proteinExistence type="predicted"/>
<evidence type="ECO:0000313" key="3">
    <source>
        <dbReference type="Proteomes" id="UP000215861"/>
    </source>
</evidence>
<comment type="caution">
    <text evidence="2">The sequence shown here is derived from an EMBL/GenBank/DDBJ whole genome shotgun (WGS) entry which is preliminary data.</text>
</comment>
<name>A0A266ZYB8_PSEFR</name>
<evidence type="ECO:0000313" key="2">
    <source>
        <dbReference type="EMBL" id="PAA04687.1"/>
    </source>
</evidence>
<sequence>MIGSEFLKFTEQHGQLKSSVVLRFMDDYHLFDDSEDNIKVDFVVIQKLLGAKGLNVNPMKTRKSVNDVEIRASEIRQELSEIVAVEVGGGFFGSGHDEPEYEEIEIVRDLSPEQIMLLLDLLKENAIDDHDAEFILNVLRMHSTNFSEYIPILLERFSSLSKSMYSSLGYHGDLSSDDKNQLSQVVDDFLNKNVYVSEFQLFWLATIAEEYLSGTRLYGSILNRIYTLSGNSIISRAKVLEIPEQNYGMKELRDEHLKNGSSTWLSWASAFGTRTLKKVERNYGLDYFSKCSPLNGLIAGCVKDID</sequence>
<gene>
    <name evidence="2" type="ORF">CJU81_22480</name>
</gene>
<dbReference type="AlphaFoldDB" id="A0A266ZYB8"/>
<organism evidence="2 3">
    <name type="scientific">Pseudomonas fragi</name>
    <dbReference type="NCBI Taxonomy" id="296"/>
    <lineage>
        <taxon>Bacteria</taxon>
        <taxon>Pseudomonadati</taxon>
        <taxon>Pseudomonadota</taxon>
        <taxon>Gammaproteobacteria</taxon>
        <taxon>Pseudomonadales</taxon>
        <taxon>Pseudomonadaceae</taxon>
        <taxon>Pseudomonas</taxon>
    </lineage>
</organism>
<dbReference type="EMBL" id="NQKQ01000038">
    <property type="protein sequence ID" value="PAA04687.1"/>
    <property type="molecule type" value="Genomic_DNA"/>
</dbReference>
<protein>
    <recommendedName>
        <fullName evidence="1">Reverse transcriptase domain-containing protein</fullName>
    </recommendedName>
</protein>
<dbReference type="PROSITE" id="PS50878">
    <property type="entry name" value="RT_POL"/>
    <property type="match status" value="1"/>
</dbReference>